<gene>
    <name evidence="1" type="ORF">DPEC_G00313810</name>
</gene>
<dbReference type="EMBL" id="CM055757">
    <property type="protein sequence ID" value="KAJ7988883.1"/>
    <property type="molecule type" value="Genomic_DNA"/>
</dbReference>
<accession>A0ACC2FBS7</accession>
<comment type="caution">
    <text evidence="1">The sequence shown here is derived from an EMBL/GenBank/DDBJ whole genome shotgun (WGS) entry which is preliminary data.</text>
</comment>
<keyword evidence="2" id="KW-1185">Reference proteome</keyword>
<protein>
    <submittedName>
        <fullName evidence="1">Uncharacterized protein</fullName>
    </submittedName>
</protein>
<sequence>MPRRRERRGFFDEVVPLQAVLSSDSEDSGEEEESSSEEERVAGSVRLMAPRQPPPAVSCVPRDRRSMGEEDMDMSSIDTPPPPSPGHLSGPSLSDSLRERP</sequence>
<proteinExistence type="predicted"/>
<evidence type="ECO:0000313" key="1">
    <source>
        <dbReference type="EMBL" id="KAJ7988883.1"/>
    </source>
</evidence>
<name>A0ACC2FBS7_DALPE</name>
<reference evidence="1" key="1">
    <citation type="submission" date="2021-05" db="EMBL/GenBank/DDBJ databases">
        <authorList>
            <person name="Pan Q."/>
            <person name="Jouanno E."/>
            <person name="Zahm M."/>
            <person name="Klopp C."/>
            <person name="Cabau C."/>
            <person name="Louis A."/>
            <person name="Berthelot C."/>
            <person name="Parey E."/>
            <person name="Roest Crollius H."/>
            <person name="Montfort J."/>
            <person name="Robinson-Rechavi M."/>
            <person name="Bouchez O."/>
            <person name="Lampietro C."/>
            <person name="Lopez Roques C."/>
            <person name="Donnadieu C."/>
            <person name="Postlethwait J."/>
            <person name="Bobe J."/>
            <person name="Dillon D."/>
            <person name="Chandos A."/>
            <person name="von Hippel F."/>
            <person name="Guiguen Y."/>
        </authorList>
    </citation>
    <scope>NUCLEOTIDE SEQUENCE</scope>
    <source>
        <strain evidence="1">YG-Jan2019</strain>
    </source>
</reference>
<evidence type="ECO:0000313" key="2">
    <source>
        <dbReference type="Proteomes" id="UP001157502"/>
    </source>
</evidence>
<organism evidence="1 2">
    <name type="scientific">Dallia pectoralis</name>
    <name type="common">Alaska blackfish</name>
    <dbReference type="NCBI Taxonomy" id="75939"/>
    <lineage>
        <taxon>Eukaryota</taxon>
        <taxon>Metazoa</taxon>
        <taxon>Chordata</taxon>
        <taxon>Craniata</taxon>
        <taxon>Vertebrata</taxon>
        <taxon>Euteleostomi</taxon>
        <taxon>Actinopterygii</taxon>
        <taxon>Neopterygii</taxon>
        <taxon>Teleostei</taxon>
        <taxon>Protacanthopterygii</taxon>
        <taxon>Esociformes</taxon>
        <taxon>Umbridae</taxon>
        <taxon>Dallia</taxon>
    </lineage>
</organism>
<dbReference type="Proteomes" id="UP001157502">
    <property type="component" value="Chromosome 30"/>
</dbReference>